<sequence>MLVIKSILLLCSAAVVLARTNIQAVVSDAIFVGENTVDDSASPLEIFSDSKNHAEVVSSVLVFSADRANFQPASQPAKSLALNLREFIEKASTFPGFIMERSEQESLPLNGSLTQFEKVVREAGIAQPHQALVARSLRDMIPGYIVNEDVDEWKLSLIVIDKPKGADVAYVNFVRVDVSIDADKTGTTFIPEQAAGVSSVVIRTNLSYLVEYAEKLSSLIPITNVRDALVFFASPKVESDPADSNETSCHKNPLAFVNQGQRSLYNWKNGN</sequence>
<gene>
    <name evidence="2" type="ORF">EMPS_03424</name>
</gene>
<reference evidence="2" key="1">
    <citation type="submission" date="2021-11" db="EMBL/GenBank/DDBJ databases">
        <authorList>
            <person name="Herlambang A."/>
            <person name="Guo Y."/>
            <person name="Takashima Y."/>
            <person name="Nishizawa T."/>
        </authorList>
    </citation>
    <scope>NUCLEOTIDE SEQUENCE</scope>
    <source>
        <strain evidence="2">E1425</strain>
    </source>
</reference>
<evidence type="ECO:0000313" key="3">
    <source>
        <dbReference type="Proteomes" id="UP000827284"/>
    </source>
</evidence>
<dbReference type="AlphaFoldDB" id="A0A9P3H6R5"/>
<protein>
    <submittedName>
        <fullName evidence="2">Uncharacterized protein</fullName>
    </submittedName>
</protein>
<dbReference type="Proteomes" id="UP000827284">
    <property type="component" value="Unassembled WGS sequence"/>
</dbReference>
<proteinExistence type="predicted"/>
<keyword evidence="1" id="KW-0732">Signal</keyword>
<keyword evidence="3" id="KW-1185">Reference proteome</keyword>
<accession>A0A9P3H6R5</accession>
<comment type="caution">
    <text evidence="2">The sequence shown here is derived from an EMBL/GenBank/DDBJ whole genome shotgun (WGS) entry which is preliminary data.</text>
</comment>
<organism evidence="2 3">
    <name type="scientific">Entomortierella parvispora</name>
    <dbReference type="NCBI Taxonomy" id="205924"/>
    <lineage>
        <taxon>Eukaryota</taxon>
        <taxon>Fungi</taxon>
        <taxon>Fungi incertae sedis</taxon>
        <taxon>Mucoromycota</taxon>
        <taxon>Mortierellomycotina</taxon>
        <taxon>Mortierellomycetes</taxon>
        <taxon>Mortierellales</taxon>
        <taxon>Mortierellaceae</taxon>
        <taxon>Entomortierella</taxon>
    </lineage>
</organism>
<feature type="chain" id="PRO_5040503074" evidence="1">
    <location>
        <begin position="19"/>
        <end position="271"/>
    </location>
</feature>
<reference evidence="2" key="2">
    <citation type="journal article" date="2022" name="Microbiol. Resour. Announc.">
        <title>Whole-Genome Sequence of Entomortierella parvispora E1425, a Mucoromycotan Fungus Associated with Burkholderiaceae-Related Endosymbiotic Bacteria.</title>
        <authorList>
            <person name="Herlambang A."/>
            <person name="Guo Y."/>
            <person name="Takashima Y."/>
            <person name="Narisawa K."/>
            <person name="Ohta H."/>
            <person name="Nishizawa T."/>
        </authorList>
    </citation>
    <scope>NUCLEOTIDE SEQUENCE</scope>
    <source>
        <strain evidence="2">E1425</strain>
    </source>
</reference>
<evidence type="ECO:0000313" key="2">
    <source>
        <dbReference type="EMBL" id="GJJ71074.1"/>
    </source>
</evidence>
<feature type="signal peptide" evidence="1">
    <location>
        <begin position="1"/>
        <end position="18"/>
    </location>
</feature>
<dbReference type="OrthoDB" id="2441166at2759"/>
<evidence type="ECO:0000256" key="1">
    <source>
        <dbReference type="SAM" id="SignalP"/>
    </source>
</evidence>
<name>A0A9P3H6R5_9FUNG</name>
<dbReference type="EMBL" id="BQFW01000004">
    <property type="protein sequence ID" value="GJJ71074.1"/>
    <property type="molecule type" value="Genomic_DNA"/>
</dbReference>